<sequence>MLLSLVPDLAVGQTLSQYVKLRRHYGIWQAAGVEALETMVGQKVVEIQGVVVGGFSNRSGATLLVRRSDGGDLTIDAPQRPEWLSGGEIPARLLVEASRGDEYGELRCTLIGVAPEHDIARIERRSPPKAKPGAKQGSKPSREWILPRAQVEPLYAAYVRRQNPRLSAEQASLIARGVIGFSIKYGVDARLIMAMLVVESGFDPGATSRTGAQGLGQLMPGTAQWMGVSDAYDTVDNLYGTVKLVRTHLDRYGRGGRNNFEQLALTLAAYNAGEGAVARHGGVPPYRETQAYVRKVISLYAALAPGKVRG</sequence>
<dbReference type="InterPro" id="IPR008258">
    <property type="entry name" value="Transglycosylase_SLT_dom_1"/>
</dbReference>
<name>A0A931LU06_FIMGI</name>
<dbReference type="Pfam" id="PF01464">
    <property type="entry name" value="SLT"/>
    <property type="match status" value="1"/>
</dbReference>
<feature type="domain" description="Transglycosylase SLT" evidence="2">
    <location>
        <begin position="184"/>
        <end position="282"/>
    </location>
</feature>
<dbReference type="CDD" id="cd00254">
    <property type="entry name" value="LT-like"/>
    <property type="match status" value="1"/>
</dbReference>
<evidence type="ECO:0000259" key="2">
    <source>
        <dbReference type="Pfam" id="PF01464"/>
    </source>
</evidence>
<proteinExistence type="predicted"/>
<dbReference type="EMBL" id="JACOSL010000062">
    <property type="protein sequence ID" value="MBI1757448.1"/>
    <property type="molecule type" value="Genomic_DNA"/>
</dbReference>
<evidence type="ECO:0000313" key="3">
    <source>
        <dbReference type="EMBL" id="MBI1757448.1"/>
    </source>
</evidence>
<dbReference type="InterPro" id="IPR023346">
    <property type="entry name" value="Lysozyme-like_dom_sf"/>
</dbReference>
<dbReference type="Proteomes" id="UP000727962">
    <property type="component" value="Unassembled WGS sequence"/>
</dbReference>
<protein>
    <submittedName>
        <fullName evidence="3">Lytic transglycosylase domain-containing protein</fullName>
    </submittedName>
</protein>
<evidence type="ECO:0000256" key="1">
    <source>
        <dbReference type="SAM" id="MobiDB-lite"/>
    </source>
</evidence>
<dbReference type="Gene3D" id="1.10.530.10">
    <property type="match status" value="1"/>
</dbReference>
<accession>A0A931LU06</accession>
<gene>
    <name evidence="3" type="ORF">HYR64_10125</name>
</gene>
<dbReference type="PANTHER" id="PTHR37423">
    <property type="entry name" value="SOLUBLE LYTIC MUREIN TRANSGLYCOSYLASE-RELATED"/>
    <property type="match status" value="1"/>
</dbReference>
<organism evidence="3 4">
    <name type="scientific">Fimbriimonas ginsengisoli</name>
    <dbReference type="NCBI Taxonomy" id="1005039"/>
    <lineage>
        <taxon>Bacteria</taxon>
        <taxon>Bacillati</taxon>
        <taxon>Armatimonadota</taxon>
        <taxon>Fimbriimonadia</taxon>
        <taxon>Fimbriimonadales</taxon>
        <taxon>Fimbriimonadaceae</taxon>
        <taxon>Fimbriimonas</taxon>
    </lineage>
</organism>
<evidence type="ECO:0000313" key="4">
    <source>
        <dbReference type="Proteomes" id="UP000727962"/>
    </source>
</evidence>
<dbReference type="SUPFAM" id="SSF53955">
    <property type="entry name" value="Lysozyme-like"/>
    <property type="match status" value="1"/>
</dbReference>
<comment type="caution">
    <text evidence="3">The sequence shown here is derived from an EMBL/GenBank/DDBJ whole genome shotgun (WGS) entry which is preliminary data.</text>
</comment>
<dbReference type="AlphaFoldDB" id="A0A931LU06"/>
<reference evidence="3" key="1">
    <citation type="submission" date="2020-07" db="EMBL/GenBank/DDBJ databases">
        <title>Huge and variable diversity of episymbiotic CPR bacteria and DPANN archaea in groundwater ecosystems.</title>
        <authorList>
            <person name="He C.Y."/>
            <person name="Keren R."/>
            <person name="Whittaker M."/>
            <person name="Farag I.F."/>
            <person name="Doudna J."/>
            <person name="Cate J.H.D."/>
            <person name="Banfield J.F."/>
        </authorList>
    </citation>
    <scope>NUCLEOTIDE SEQUENCE</scope>
    <source>
        <strain evidence="3">NC_groundwater_17_Pr7_B-0.1um_64_12</strain>
    </source>
</reference>
<dbReference type="PANTHER" id="PTHR37423:SF2">
    <property type="entry name" value="MEMBRANE-BOUND LYTIC MUREIN TRANSGLYCOSYLASE C"/>
    <property type="match status" value="1"/>
</dbReference>
<feature type="region of interest" description="Disordered" evidence="1">
    <location>
        <begin position="121"/>
        <end position="142"/>
    </location>
</feature>